<name>A0A1Y0HQU1_9BACT</name>
<keyword evidence="4 6" id="KW-1133">Transmembrane helix</keyword>
<keyword evidence="5 6" id="KW-0472">Membrane</keyword>
<dbReference type="Pfam" id="PF03649">
    <property type="entry name" value="UPF0014"/>
    <property type="match status" value="1"/>
</dbReference>
<comment type="subcellular location">
    <subcellularLocation>
        <location evidence="1">Membrane</location>
        <topology evidence="1">Multi-pass membrane protein</topology>
    </subcellularLocation>
</comment>
<feature type="transmembrane region" description="Helical" evidence="6">
    <location>
        <begin position="33"/>
        <end position="52"/>
    </location>
</feature>
<evidence type="ECO:0000256" key="1">
    <source>
        <dbReference type="ARBA" id="ARBA00004141"/>
    </source>
</evidence>
<evidence type="ECO:0000313" key="7">
    <source>
        <dbReference type="EMBL" id="ARU49543.1"/>
    </source>
</evidence>
<dbReference type="AlphaFoldDB" id="A0A1Y0HQU1"/>
<dbReference type="PANTHER" id="PTHR30028:SF0">
    <property type="entry name" value="PROTEIN ALUMINUM SENSITIVE 3"/>
    <property type="match status" value="1"/>
</dbReference>
<evidence type="ECO:0000256" key="5">
    <source>
        <dbReference type="ARBA" id="ARBA00023136"/>
    </source>
</evidence>
<reference evidence="8" key="1">
    <citation type="submission" date="2017-05" db="EMBL/GenBank/DDBJ databases">
        <title>Dechlorination kinetics govern the competition between two new strains of the genus Sulfurospirillum.</title>
        <authorList>
            <person name="Buttet G.F."/>
            <person name="Murray A.M."/>
            <person name="Goris T."/>
            <person name="Burion M."/>
            <person name="Lin B."/>
            <person name="Rolle M."/>
            <person name="Maillard J."/>
        </authorList>
    </citation>
    <scope>NUCLEOTIDE SEQUENCE [LARGE SCALE GENOMIC DNA]</scope>
    <source>
        <strain evidence="8">SL2-1</strain>
    </source>
</reference>
<dbReference type="OrthoDB" id="9791807at2"/>
<feature type="transmembrane region" description="Helical" evidence="6">
    <location>
        <begin position="6"/>
        <end position="26"/>
    </location>
</feature>
<feature type="transmembrane region" description="Helical" evidence="6">
    <location>
        <begin position="202"/>
        <end position="227"/>
    </location>
</feature>
<evidence type="ECO:0000313" key="8">
    <source>
        <dbReference type="Proteomes" id="UP000196005"/>
    </source>
</evidence>
<evidence type="ECO:0000256" key="2">
    <source>
        <dbReference type="ARBA" id="ARBA00005268"/>
    </source>
</evidence>
<dbReference type="EMBL" id="CP021416">
    <property type="protein sequence ID" value="ARU49543.1"/>
    <property type="molecule type" value="Genomic_DNA"/>
</dbReference>
<dbReference type="RefSeq" id="WP_087439279.1">
    <property type="nucleotide sequence ID" value="NZ_CP021416.1"/>
</dbReference>
<keyword evidence="8" id="KW-1185">Reference proteome</keyword>
<dbReference type="InterPro" id="IPR005226">
    <property type="entry name" value="UPF0014_fam"/>
</dbReference>
<sequence>MQSIPLLNLLYMLLPLCVVAFFYYIWVGKKTEIAFATARMSIQLIVIGYVLTSLFTTNALWLLALLVAVMITTASLIVRRNIRHQDFQTYLAILISIALGGTLNLALVLWCVLNLENPLEPRFVIPLAGMIYANSMNAISLCAERYEKEREHYDIEKARAIAFKASMIPQINSFLAVGFVSLPGMMTGQILSGVDPLIAVRYQIVVMGMILSSGAMSNILYLTYVVFKEAKN</sequence>
<evidence type="ECO:0000256" key="6">
    <source>
        <dbReference type="SAM" id="Phobius"/>
    </source>
</evidence>
<dbReference type="KEGG" id="suls:Sdiek1_2393"/>
<feature type="transmembrane region" description="Helical" evidence="6">
    <location>
        <begin position="90"/>
        <end position="111"/>
    </location>
</feature>
<keyword evidence="3 6" id="KW-0812">Transmembrane</keyword>
<feature type="transmembrane region" description="Helical" evidence="6">
    <location>
        <begin position="58"/>
        <end position="78"/>
    </location>
</feature>
<proteinExistence type="inferred from homology"/>
<gene>
    <name evidence="7" type="ORF">Sdiek1_2393</name>
</gene>
<feature type="transmembrane region" description="Helical" evidence="6">
    <location>
        <begin position="161"/>
        <end position="182"/>
    </location>
</feature>
<evidence type="ECO:0000256" key="3">
    <source>
        <dbReference type="ARBA" id="ARBA00022692"/>
    </source>
</evidence>
<protein>
    <submittedName>
        <fullName evidence="7">Iron export permease protein FetB</fullName>
    </submittedName>
</protein>
<comment type="similarity">
    <text evidence="2">Belongs to the UPF0014 family.</text>
</comment>
<dbReference type="Proteomes" id="UP000196005">
    <property type="component" value="Chromosome"/>
</dbReference>
<accession>A0A1Y0HQU1</accession>
<dbReference type="GO" id="GO:0005886">
    <property type="term" value="C:plasma membrane"/>
    <property type="evidence" value="ECO:0007669"/>
    <property type="project" value="TreeGrafter"/>
</dbReference>
<evidence type="ECO:0000256" key="4">
    <source>
        <dbReference type="ARBA" id="ARBA00022989"/>
    </source>
</evidence>
<feature type="transmembrane region" description="Helical" evidence="6">
    <location>
        <begin position="123"/>
        <end position="141"/>
    </location>
</feature>
<organism evidence="7 8">
    <name type="scientific">Sulfurospirillum diekertiae</name>
    <dbReference type="NCBI Taxonomy" id="1854492"/>
    <lineage>
        <taxon>Bacteria</taxon>
        <taxon>Pseudomonadati</taxon>
        <taxon>Campylobacterota</taxon>
        <taxon>Epsilonproteobacteria</taxon>
        <taxon>Campylobacterales</taxon>
        <taxon>Sulfurospirillaceae</taxon>
        <taxon>Sulfurospirillum</taxon>
    </lineage>
</organism>
<dbReference type="PANTHER" id="PTHR30028">
    <property type="entry name" value="UPF0014 INNER MEMBRANE PROTEIN YBBM-RELATED"/>
    <property type="match status" value="1"/>
</dbReference>